<dbReference type="EMBL" id="CM017625">
    <property type="protein sequence ID" value="TYH80661.1"/>
    <property type="molecule type" value="Genomic_DNA"/>
</dbReference>
<dbReference type="Proteomes" id="UP000322667">
    <property type="component" value="Chromosome D03"/>
</dbReference>
<protein>
    <submittedName>
        <fullName evidence="1">Uncharacterized protein</fullName>
    </submittedName>
</protein>
<keyword evidence="2" id="KW-1185">Reference proteome</keyword>
<gene>
    <name evidence="1" type="ORF">ES332_D03G146900v1</name>
</gene>
<evidence type="ECO:0000313" key="1">
    <source>
        <dbReference type="EMBL" id="TYH80661.1"/>
    </source>
</evidence>
<sequence length="61" mass="7225">MNLCMNGLKKNTYSIIESQGQLEIQVGVHTLSVLQIVRSFDNFEIGYKWHVLRAFKFFYLR</sequence>
<accession>A0A5D2LMG8</accession>
<dbReference type="AlphaFoldDB" id="A0A5D2LMG8"/>
<proteinExistence type="predicted"/>
<reference evidence="1 2" key="1">
    <citation type="submission" date="2019-07" db="EMBL/GenBank/DDBJ databases">
        <title>WGS assembly of Gossypium tomentosum.</title>
        <authorList>
            <person name="Chen Z.J."/>
            <person name="Sreedasyam A."/>
            <person name="Ando A."/>
            <person name="Song Q."/>
            <person name="De L."/>
            <person name="Hulse-Kemp A."/>
            <person name="Ding M."/>
            <person name="Ye W."/>
            <person name="Kirkbride R."/>
            <person name="Jenkins J."/>
            <person name="Plott C."/>
            <person name="Lovell J."/>
            <person name="Lin Y.-M."/>
            <person name="Vaughn R."/>
            <person name="Liu B."/>
            <person name="Li W."/>
            <person name="Simpson S."/>
            <person name="Scheffler B."/>
            <person name="Saski C."/>
            <person name="Grover C."/>
            <person name="Hu G."/>
            <person name="Conover J."/>
            <person name="Carlson J."/>
            <person name="Shu S."/>
            <person name="Boston L."/>
            <person name="Williams M."/>
            <person name="Peterson D."/>
            <person name="Mcgee K."/>
            <person name="Jones D."/>
            <person name="Wendel J."/>
            <person name="Stelly D."/>
            <person name="Grimwood J."/>
            <person name="Schmutz J."/>
        </authorList>
    </citation>
    <scope>NUCLEOTIDE SEQUENCE [LARGE SCALE GENOMIC DNA]</scope>
    <source>
        <strain evidence="1">7179.01</strain>
    </source>
</reference>
<name>A0A5D2LMG8_GOSTO</name>
<evidence type="ECO:0000313" key="2">
    <source>
        <dbReference type="Proteomes" id="UP000322667"/>
    </source>
</evidence>
<organism evidence="1 2">
    <name type="scientific">Gossypium tomentosum</name>
    <name type="common">Hawaiian cotton</name>
    <name type="synonym">Gossypium sandvicense</name>
    <dbReference type="NCBI Taxonomy" id="34277"/>
    <lineage>
        <taxon>Eukaryota</taxon>
        <taxon>Viridiplantae</taxon>
        <taxon>Streptophyta</taxon>
        <taxon>Embryophyta</taxon>
        <taxon>Tracheophyta</taxon>
        <taxon>Spermatophyta</taxon>
        <taxon>Magnoliopsida</taxon>
        <taxon>eudicotyledons</taxon>
        <taxon>Gunneridae</taxon>
        <taxon>Pentapetalae</taxon>
        <taxon>rosids</taxon>
        <taxon>malvids</taxon>
        <taxon>Malvales</taxon>
        <taxon>Malvaceae</taxon>
        <taxon>Malvoideae</taxon>
        <taxon>Gossypium</taxon>
    </lineage>
</organism>